<organism evidence="2 3">
    <name type="scientific">Powellomyces hirtus</name>
    <dbReference type="NCBI Taxonomy" id="109895"/>
    <lineage>
        <taxon>Eukaryota</taxon>
        <taxon>Fungi</taxon>
        <taxon>Fungi incertae sedis</taxon>
        <taxon>Chytridiomycota</taxon>
        <taxon>Chytridiomycota incertae sedis</taxon>
        <taxon>Chytridiomycetes</taxon>
        <taxon>Spizellomycetales</taxon>
        <taxon>Powellomycetaceae</taxon>
        <taxon>Powellomyces</taxon>
    </lineage>
</organism>
<dbReference type="AlphaFoldDB" id="A0A507DQ10"/>
<keyword evidence="3" id="KW-1185">Reference proteome</keyword>
<feature type="region of interest" description="Disordered" evidence="1">
    <location>
        <begin position="239"/>
        <end position="286"/>
    </location>
</feature>
<accession>A0A507DQ10</accession>
<evidence type="ECO:0000256" key="1">
    <source>
        <dbReference type="SAM" id="MobiDB-lite"/>
    </source>
</evidence>
<proteinExistence type="predicted"/>
<dbReference type="Proteomes" id="UP000318582">
    <property type="component" value="Unassembled WGS sequence"/>
</dbReference>
<evidence type="ECO:0000313" key="3">
    <source>
        <dbReference type="Proteomes" id="UP000318582"/>
    </source>
</evidence>
<evidence type="ECO:0000313" key="2">
    <source>
        <dbReference type="EMBL" id="TPX53772.1"/>
    </source>
</evidence>
<gene>
    <name evidence="2" type="ORF">PhCBS80983_g06164</name>
</gene>
<protein>
    <submittedName>
        <fullName evidence="2">Uncharacterized protein</fullName>
    </submittedName>
</protein>
<sequence>MYSEITYCSLKRKSYSIPPREVEAFKILDVSFLQDTDLINSGVNDQVAFAEAGSSTVLNAKLSPGSYTVANFPQAVDAAMTAVGTQSYVATYNPITKRLTISAPTKDFKILEGSRGTTAYQLLGMSRWAETGPGKTFLMKNKMNLSGSYPLLLCSNIQVQGARFLSDYNDSASSVLCSITPDSNGDVITWSNSGEFMLVGEPVSKIEFSLIDSYTGNEVSLSSPLTVRFAITDDVSDLGNYPKDQGMETDPVAPSPEPAPVPLAENTQSAPEKRPRTEGQINNQKMATAKRAENLRKMQEERALREAEAAEITRLEEAKRILQEAKKKKQHEAALRKAKRMAKQTTDADVPRGKRAKRAKDCQVVFDDEEEDADALHAMAPQLDQTPSREDNYGGIFGY</sequence>
<feature type="region of interest" description="Disordered" evidence="1">
    <location>
        <begin position="337"/>
        <end position="360"/>
    </location>
</feature>
<comment type="caution">
    <text evidence="2">The sequence shown here is derived from an EMBL/GenBank/DDBJ whole genome shotgun (WGS) entry which is preliminary data.</text>
</comment>
<name>A0A507DQ10_9FUNG</name>
<dbReference type="EMBL" id="QEAQ01000191">
    <property type="protein sequence ID" value="TPX53772.1"/>
    <property type="molecule type" value="Genomic_DNA"/>
</dbReference>
<reference evidence="2 3" key="1">
    <citation type="journal article" date="2019" name="Sci. Rep.">
        <title>Comparative genomics of chytrid fungi reveal insights into the obligate biotrophic and pathogenic lifestyle of Synchytrium endobioticum.</title>
        <authorList>
            <person name="van de Vossenberg B.T.L.H."/>
            <person name="Warris S."/>
            <person name="Nguyen H.D.T."/>
            <person name="van Gent-Pelzer M.P.E."/>
            <person name="Joly D.L."/>
            <person name="van de Geest H.C."/>
            <person name="Bonants P.J.M."/>
            <person name="Smith D.S."/>
            <person name="Levesque C.A."/>
            <person name="van der Lee T.A.J."/>
        </authorList>
    </citation>
    <scope>NUCLEOTIDE SEQUENCE [LARGE SCALE GENOMIC DNA]</scope>
    <source>
        <strain evidence="2 3">CBS 809.83</strain>
    </source>
</reference>